<dbReference type="AlphaFoldDB" id="A0A6F8ZGC7"/>
<protein>
    <recommendedName>
        <fullName evidence="3">Galactose-1-phosphate uridylyltransferase</fullName>
    </recommendedName>
</protein>
<dbReference type="SUPFAM" id="SSF54197">
    <property type="entry name" value="HIT-like"/>
    <property type="match status" value="2"/>
</dbReference>
<gene>
    <name evidence="1" type="ORF">R50_1544</name>
</gene>
<proteinExistence type="predicted"/>
<dbReference type="KEGG" id="hfv:R50_1544"/>
<dbReference type="InterPro" id="IPR036265">
    <property type="entry name" value="HIT-like_sf"/>
</dbReference>
<keyword evidence="2" id="KW-1185">Reference proteome</keyword>
<sequence>MPIQWRKSSGTLTFLDPTRNWEPTARVTEIRHDPLTGLRARILDYPAHFPPPPDFRPAAEESAGWCPFCPERVTTVTPRFLAAVTGEGRLVRGPAILFPNLFPYDENSAVGVFSGDHYMPLNAITAGWVQPGLELAQDYARVLAQAYPGRTRHFTFNWNFLPTAGASLVHPHFQIIAGEEPTNRHADLLEASRGYYREHGRVFWEELAEEERAAGERWLGETGPVAWVAAFAPQGLLEVWGITDSGRYEELSAAALGGLADGISRLASAFAEEGYSGFNLTIFSGVTEEDRRSFRVQLRMVPRLLLSAAGTSDMNYFHTLHGEAITMLRPEEVAARLRPRFSPAPAEGGPA</sequence>
<evidence type="ECO:0008006" key="3">
    <source>
        <dbReference type="Google" id="ProtNLM"/>
    </source>
</evidence>
<dbReference type="EMBL" id="LR778114">
    <property type="protein sequence ID" value="CAB1129045.1"/>
    <property type="molecule type" value="Genomic_DNA"/>
</dbReference>
<accession>A0A6F8ZGC7</accession>
<dbReference type="Proteomes" id="UP000503399">
    <property type="component" value="Chromosome"/>
</dbReference>
<reference evidence="1 2" key="1">
    <citation type="submission" date="2020-02" db="EMBL/GenBank/DDBJ databases">
        <authorList>
            <person name="Hogendoorn C."/>
        </authorList>
    </citation>
    <scope>NUCLEOTIDE SEQUENCE [LARGE SCALE GENOMIC DNA]</scope>
    <source>
        <strain evidence="1">R501</strain>
    </source>
</reference>
<evidence type="ECO:0000313" key="1">
    <source>
        <dbReference type="EMBL" id="CAB1129045.1"/>
    </source>
</evidence>
<dbReference type="Gene3D" id="3.30.428.10">
    <property type="entry name" value="HIT-like"/>
    <property type="match status" value="1"/>
</dbReference>
<organism evidence="1 2">
    <name type="scientific">Candidatus Hydrogenisulfobacillus filiaventi</name>
    <dbReference type="NCBI Taxonomy" id="2707344"/>
    <lineage>
        <taxon>Bacteria</taxon>
        <taxon>Bacillati</taxon>
        <taxon>Bacillota</taxon>
        <taxon>Clostridia</taxon>
        <taxon>Eubacteriales</taxon>
        <taxon>Clostridiales Family XVII. Incertae Sedis</taxon>
        <taxon>Candidatus Hydrogenisulfobacillus</taxon>
    </lineage>
</organism>
<name>A0A6F8ZGC7_9FIRM</name>
<evidence type="ECO:0000313" key="2">
    <source>
        <dbReference type="Proteomes" id="UP000503399"/>
    </source>
</evidence>